<gene>
    <name evidence="1" type="ORF">GLOINDRAFT_87726</name>
</gene>
<sequence>MIMKIISFLRPGQYKFHNKNISKRMRGIIAYQLLIKPIILNFEKLFIILFSSFILLEIILKKDKDNVIFGIKIYGIYFVKQLEDFNQESDSREVDDMEKKVFQNGNKKNSMF</sequence>
<name>U9T979_RHIID</name>
<organism evidence="1">
    <name type="scientific">Rhizophagus irregularis (strain DAOM 181602 / DAOM 197198 / MUCL 43194)</name>
    <name type="common">Arbuscular mycorrhizal fungus</name>
    <name type="synonym">Glomus intraradices</name>
    <dbReference type="NCBI Taxonomy" id="747089"/>
    <lineage>
        <taxon>Eukaryota</taxon>
        <taxon>Fungi</taxon>
        <taxon>Fungi incertae sedis</taxon>
        <taxon>Mucoromycota</taxon>
        <taxon>Glomeromycotina</taxon>
        <taxon>Glomeromycetes</taxon>
        <taxon>Glomerales</taxon>
        <taxon>Glomeraceae</taxon>
        <taxon>Rhizophagus</taxon>
    </lineage>
</organism>
<protein>
    <submittedName>
        <fullName evidence="1">Uncharacterized protein</fullName>
    </submittedName>
</protein>
<dbReference type="HOGENOM" id="CLU_2147192_0_0_1"/>
<reference evidence="1" key="1">
    <citation type="submission" date="2013-07" db="EMBL/GenBank/DDBJ databases">
        <title>The genome of an arbuscular mycorrhizal fungus provides insights into the evolution of the oldest plant symbiosis.</title>
        <authorList>
            <consortium name="DOE Joint Genome Institute"/>
            <person name="Tisserant E."/>
            <person name="Malbreil M."/>
            <person name="Kuo A."/>
            <person name="Kohler A."/>
            <person name="Symeonidi A."/>
            <person name="Balestrini R."/>
            <person name="Charron P."/>
            <person name="Duensing N."/>
            <person name="Frei-dit-Frey N."/>
            <person name="Gianinazzi-Pearson V."/>
            <person name="Gilbert B."/>
            <person name="Handa Y."/>
            <person name="Hijri M."/>
            <person name="Kaul R."/>
            <person name="Kawaguchi M."/>
            <person name="Krajinski F."/>
            <person name="Lammers P."/>
            <person name="Lapierre D."/>
            <person name="Masclaux F.G."/>
            <person name="Murat C."/>
            <person name="Morin E."/>
            <person name="Ndikumana S."/>
            <person name="Pagni M."/>
            <person name="Petitpierre D."/>
            <person name="Requena N."/>
            <person name="Rosikiewicz P."/>
            <person name="Riley R."/>
            <person name="Saito K."/>
            <person name="San Clemente H."/>
            <person name="Shapiro H."/>
            <person name="van Tuinen D."/>
            <person name="Becard G."/>
            <person name="Bonfante P."/>
            <person name="Paszkowski U."/>
            <person name="Shachar-Hill Y."/>
            <person name="Young J.P."/>
            <person name="Sanders I.R."/>
            <person name="Henrissat B."/>
            <person name="Rensing S.A."/>
            <person name="Grigoriev I.V."/>
            <person name="Corradi N."/>
            <person name="Roux C."/>
            <person name="Martin F."/>
        </authorList>
    </citation>
    <scope>NUCLEOTIDE SEQUENCE</scope>
    <source>
        <strain evidence="1">DAOM 197198</strain>
    </source>
</reference>
<proteinExistence type="predicted"/>
<dbReference type="EMBL" id="KI297591">
    <property type="protein sequence ID" value="ERZ99915.1"/>
    <property type="molecule type" value="Genomic_DNA"/>
</dbReference>
<dbReference type="AlphaFoldDB" id="U9T979"/>
<accession>U9T979</accession>
<evidence type="ECO:0000313" key="1">
    <source>
        <dbReference type="EMBL" id="ERZ99915.1"/>
    </source>
</evidence>